<evidence type="ECO:0000256" key="3">
    <source>
        <dbReference type="ARBA" id="ARBA00022538"/>
    </source>
</evidence>
<dbReference type="Pfam" id="PF00999">
    <property type="entry name" value="Na_H_Exchanger"/>
    <property type="match status" value="1"/>
</dbReference>
<dbReference type="GO" id="GO:0015385">
    <property type="term" value="F:sodium:proton antiporter activity"/>
    <property type="evidence" value="ECO:0007669"/>
    <property type="project" value="InterPro"/>
</dbReference>
<evidence type="ECO:0000256" key="12">
    <source>
        <dbReference type="ARBA" id="ARBA00047912"/>
    </source>
</evidence>
<dbReference type="GO" id="GO:0051453">
    <property type="term" value="P:regulation of intracellular pH"/>
    <property type="evidence" value="ECO:0007669"/>
    <property type="project" value="TreeGrafter"/>
</dbReference>
<evidence type="ECO:0000256" key="13">
    <source>
        <dbReference type="SAM" id="Phobius"/>
    </source>
</evidence>
<feature type="transmembrane region" description="Helical" evidence="13">
    <location>
        <begin position="35"/>
        <end position="59"/>
    </location>
</feature>
<evidence type="ECO:0000256" key="6">
    <source>
        <dbReference type="ARBA" id="ARBA00022989"/>
    </source>
</evidence>
<keyword evidence="10" id="KW-0739">Sodium transport</keyword>
<keyword evidence="3" id="KW-0633">Potassium transport</keyword>
<feature type="domain" description="Cation/H+ exchanger transmembrane" evidence="14">
    <location>
        <begin position="3"/>
        <end position="136"/>
    </location>
</feature>
<protein>
    <submittedName>
        <fullName evidence="15">Sodium/hydrogen exchanger 4</fullName>
    </submittedName>
</protein>
<keyword evidence="4 13" id="KW-0812">Transmembrane</keyword>
<dbReference type="InterPro" id="IPR006153">
    <property type="entry name" value="Cation/H_exchanger_TM"/>
</dbReference>
<dbReference type="STRING" id="1088818.A0A2I0A720"/>
<dbReference type="GO" id="GO:0098719">
    <property type="term" value="P:sodium ion import across plasma membrane"/>
    <property type="evidence" value="ECO:0007669"/>
    <property type="project" value="TreeGrafter"/>
</dbReference>
<accession>A0A2I0A720</accession>
<comment type="catalytic activity">
    <reaction evidence="12">
        <text>K(+)(in) + H(+)(out) = K(+)(out) + H(+)(in)</text>
        <dbReference type="Rhea" id="RHEA:29467"/>
        <dbReference type="ChEBI" id="CHEBI:15378"/>
        <dbReference type="ChEBI" id="CHEBI:29103"/>
    </reaction>
</comment>
<evidence type="ECO:0000256" key="8">
    <source>
        <dbReference type="ARBA" id="ARBA00023065"/>
    </source>
</evidence>
<keyword evidence="9 13" id="KW-0472">Membrane</keyword>
<evidence type="ECO:0000256" key="11">
    <source>
        <dbReference type="ARBA" id="ARBA00047524"/>
    </source>
</evidence>
<keyword evidence="16" id="KW-1185">Reference proteome</keyword>
<dbReference type="EMBL" id="KZ452013">
    <property type="protein sequence ID" value="PKA51343.1"/>
    <property type="molecule type" value="Genomic_DNA"/>
</dbReference>
<dbReference type="PANTHER" id="PTHR10110:SF179">
    <property type="entry name" value="SODIUM_HYDROGEN EXCHANGER 4"/>
    <property type="match status" value="1"/>
</dbReference>
<keyword evidence="5" id="KW-0630">Potassium</keyword>
<dbReference type="GO" id="GO:0005886">
    <property type="term" value="C:plasma membrane"/>
    <property type="evidence" value="ECO:0007669"/>
    <property type="project" value="TreeGrafter"/>
</dbReference>
<comment type="subcellular location">
    <subcellularLocation>
        <location evidence="1">Membrane</location>
        <topology evidence="1">Multi-pass membrane protein</topology>
    </subcellularLocation>
</comment>
<name>A0A2I0A720_9ASPA</name>
<dbReference type="GO" id="GO:0015386">
    <property type="term" value="F:potassium:proton antiporter activity"/>
    <property type="evidence" value="ECO:0007669"/>
    <property type="project" value="TreeGrafter"/>
</dbReference>
<gene>
    <name evidence="15" type="primary">NHX4</name>
    <name evidence="15" type="ORF">AXF42_Ash002707</name>
</gene>
<evidence type="ECO:0000256" key="5">
    <source>
        <dbReference type="ARBA" id="ARBA00022958"/>
    </source>
</evidence>
<dbReference type="PANTHER" id="PTHR10110">
    <property type="entry name" value="SODIUM/HYDROGEN EXCHANGER"/>
    <property type="match status" value="1"/>
</dbReference>
<evidence type="ECO:0000256" key="2">
    <source>
        <dbReference type="ARBA" id="ARBA00022448"/>
    </source>
</evidence>
<keyword evidence="7" id="KW-0915">Sodium</keyword>
<evidence type="ECO:0000313" key="15">
    <source>
        <dbReference type="EMBL" id="PKA51343.1"/>
    </source>
</evidence>
<dbReference type="OrthoDB" id="196264at2759"/>
<evidence type="ECO:0000256" key="4">
    <source>
        <dbReference type="ARBA" id="ARBA00022692"/>
    </source>
</evidence>
<evidence type="ECO:0000256" key="7">
    <source>
        <dbReference type="ARBA" id="ARBA00023053"/>
    </source>
</evidence>
<organism evidence="15 16">
    <name type="scientific">Apostasia shenzhenica</name>
    <dbReference type="NCBI Taxonomy" id="1088818"/>
    <lineage>
        <taxon>Eukaryota</taxon>
        <taxon>Viridiplantae</taxon>
        <taxon>Streptophyta</taxon>
        <taxon>Embryophyta</taxon>
        <taxon>Tracheophyta</taxon>
        <taxon>Spermatophyta</taxon>
        <taxon>Magnoliopsida</taxon>
        <taxon>Liliopsida</taxon>
        <taxon>Asparagales</taxon>
        <taxon>Orchidaceae</taxon>
        <taxon>Apostasioideae</taxon>
        <taxon>Apostasia</taxon>
    </lineage>
</organism>
<sequence length="211" mass="23477">MSFIAETFIFLYVGMDVCDVEKWKMAKTVRLKTTLGVSCLLITLVLLGRAAFVFPLSLLSNYTSSDAERSAITFRHQLIIWWAGLTRGAVSIALAFNQFTVSGVTWDPVHATIITSTIVVVLFTTLVLGVLTKPLVSVLTRKTPDNEQRIPTEDLTHPLLALEESSASGFLKATRSLSILLERPAHTIHFYWRKFDDAYMRPLFGGPTVSP</sequence>
<keyword evidence="6 13" id="KW-1133">Transmembrane helix</keyword>
<comment type="catalytic activity">
    <reaction evidence="11">
        <text>Na(+)(in) + H(+)(out) = Na(+)(out) + H(+)(in)</text>
        <dbReference type="Rhea" id="RHEA:29419"/>
        <dbReference type="ChEBI" id="CHEBI:15378"/>
        <dbReference type="ChEBI" id="CHEBI:29101"/>
    </reaction>
</comment>
<evidence type="ECO:0000256" key="1">
    <source>
        <dbReference type="ARBA" id="ARBA00004141"/>
    </source>
</evidence>
<evidence type="ECO:0000256" key="9">
    <source>
        <dbReference type="ARBA" id="ARBA00023136"/>
    </source>
</evidence>
<evidence type="ECO:0000313" key="16">
    <source>
        <dbReference type="Proteomes" id="UP000236161"/>
    </source>
</evidence>
<evidence type="ECO:0000259" key="14">
    <source>
        <dbReference type="Pfam" id="PF00999"/>
    </source>
</evidence>
<proteinExistence type="predicted"/>
<evidence type="ECO:0000256" key="10">
    <source>
        <dbReference type="ARBA" id="ARBA00023201"/>
    </source>
</evidence>
<reference evidence="15 16" key="1">
    <citation type="journal article" date="2017" name="Nature">
        <title>The Apostasia genome and the evolution of orchids.</title>
        <authorList>
            <person name="Zhang G.Q."/>
            <person name="Liu K.W."/>
            <person name="Li Z."/>
            <person name="Lohaus R."/>
            <person name="Hsiao Y.Y."/>
            <person name="Niu S.C."/>
            <person name="Wang J.Y."/>
            <person name="Lin Y.C."/>
            <person name="Xu Q."/>
            <person name="Chen L.J."/>
            <person name="Yoshida K."/>
            <person name="Fujiwara S."/>
            <person name="Wang Z.W."/>
            <person name="Zhang Y.Q."/>
            <person name="Mitsuda N."/>
            <person name="Wang M."/>
            <person name="Liu G.H."/>
            <person name="Pecoraro L."/>
            <person name="Huang H.X."/>
            <person name="Xiao X.J."/>
            <person name="Lin M."/>
            <person name="Wu X.Y."/>
            <person name="Wu W.L."/>
            <person name="Chen Y.Y."/>
            <person name="Chang S.B."/>
            <person name="Sakamoto S."/>
            <person name="Ohme-Takagi M."/>
            <person name="Yagi M."/>
            <person name="Zeng S.J."/>
            <person name="Shen C.Y."/>
            <person name="Yeh C.M."/>
            <person name="Luo Y.B."/>
            <person name="Tsai W.C."/>
            <person name="Van de Peer Y."/>
            <person name="Liu Z.J."/>
        </authorList>
    </citation>
    <scope>NUCLEOTIDE SEQUENCE [LARGE SCALE GENOMIC DNA]</scope>
    <source>
        <strain evidence="16">cv. Shenzhen</strain>
        <tissue evidence="15">Stem</tissue>
    </source>
</reference>
<keyword evidence="2" id="KW-0813">Transport</keyword>
<dbReference type="AlphaFoldDB" id="A0A2I0A720"/>
<keyword evidence="8" id="KW-0406">Ion transport</keyword>
<feature type="transmembrane region" description="Helical" evidence="13">
    <location>
        <begin position="111"/>
        <end position="132"/>
    </location>
</feature>
<dbReference type="InterPro" id="IPR018422">
    <property type="entry name" value="Cation/H_exchanger_CPA1"/>
</dbReference>
<dbReference type="Proteomes" id="UP000236161">
    <property type="component" value="Unassembled WGS sequence"/>
</dbReference>